<reference evidence="3 4" key="1">
    <citation type="submission" date="2024-01" db="EMBL/GenBank/DDBJ databases">
        <title>The complete chloroplast genome sequence of Lithospermum erythrorhizon: insights into the phylogenetic relationship among Boraginaceae species and the maternal lineages of purple gromwells.</title>
        <authorList>
            <person name="Okada T."/>
            <person name="Watanabe K."/>
        </authorList>
    </citation>
    <scope>NUCLEOTIDE SEQUENCE [LARGE SCALE GENOMIC DNA]</scope>
</reference>
<dbReference type="InterPro" id="IPR035940">
    <property type="entry name" value="CAP_sf"/>
</dbReference>
<dbReference type="Gene3D" id="3.40.33.10">
    <property type="entry name" value="CAP"/>
    <property type="match status" value="1"/>
</dbReference>
<dbReference type="SMART" id="SM00198">
    <property type="entry name" value="SCP"/>
    <property type="match status" value="1"/>
</dbReference>
<dbReference type="PANTHER" id="PTHR10334">
    <property type="entry name" value="CYSTEINE-RICH SECRETORY PROTEIN-RELATED"/>
    <property type="match status" value="1"/>
</dbReference>
<dbReference type="InterPro" id="IPR001283">
    <property type="entry name" value="CRISP-related"/>
</dbReference>
<evidence type="ECO:0000259" key="2">
    <source>
        <dbReference type="SMART" id="SM00198"/>
    </source>
</evidence>
<dbReference type="Pfam" id="PF00188">
    <property type="entry name" value="CAP"/>
    <property type="match status" value="1"/>
</dbReference>
<protein>
    <submittedName>
        <fullName evidence="3">Defense/immunity protein</fullName>
    </submittedName>
</protein>
<accession>A0AAV3RQ86</accession>
<keyword evidence="4" id="KW-1185">Reference proteome</keyword>
<dbReference type="AlphaFoldDB" id="A0AAV3RQ86"/>
<dbReference type="EMBL" id="BAABME010028621">
    <property type="protein sequence ID" value="GAA0180720.1"/>
    <property type="molecule type" value="Genomic_DNA"/>
</dbReference>
<keyword evidence="1" id="KW-0732">Signal</keyword>
<dbReference type="Proteomes" id="UP001454036">
    <property type="component" value="Unassembled WGS sequence"/>
</dbReference>
<gene>
    <name evidence="3" type="ORF">LIER_42264</name>
</gene>
<dbReference type="InterPro" id="IPR014044">
    <property type="entry name" value="CAP_dom"/>
</dbReference>
<dbReference type="SUPFAM" id="SSF55797">
    <property type="entry name" value="PR-1-like"/>
    <property type="match status" value="1"/>
</dbReference>
<feature type="chain" id="PRO_5043808537" evidence="1">
    <location>
        <begin position="29"/>
        <end position="179"/>
    </location>
</feature>
<evidence type="ECO:0000256" key="1">
    <source>
        <dbReference type="SAM" id="SignalP"/>
    </source>
</evidence>
<feature type="signal peptide" evidence="1">
    <location>
        <begin position="1"/>
        <end position="28"/>
    </location>
</feature>
<evidence type="ECO:0000313" key="4">
    <source>
        <dbReference type="Proteomes" id="UP001454036"/>
    </source>
</evidence>
<evidence type="ECO:0000313" key="3">
    <source>
        <dbReference type="EMBL" id="GAA0180720.1"/>
    </source>
</evidence>
<name>A0AAV3RQ86_LITER</name>
<comment type="caution">
    <text evidence="3">The sequence shown here is derived from an EMBL/GenBank/DDBJ whole genome shotgun (WGS) entry which is preliminary data.</text>
</comment>
<organism evidence="3 4">
    <name type="scientific">Lithospermum erythrorhizon</name>
    <name type="common">Purple gromwell</name>
    <name type="synonym">Lithospermum officinale var. erythrorhizon</name>
    <dbReference type="NCBI Taxonomy" id="34254"/>
    <lineage>
        <taxon>Eukaryota</taxon>
        <taxon>Viridiplantae</taxon>
        <taxon>Streptophyta</taxon>
        <taxon>Embryophyta</taxon>
        <taxon>Tracheophyta</taxon>
        <taxon>Spermatophyta</taxon>
        <taxon>Magnoliopsida</taxon>
        <taxon>eudicotyledons</taxon>
        <taxon>Gunneridae</taxon>
        <taxon>Pentapetalae</taxon>
        <taxon>asterids</taxon>
        <taxon>lamiids</taxon>
        <taxon>Boraginales</taxon>
        <taxon>Boraginaceae</taxon>
        <taxon>Boraginoideae</taxon>
        <taxon>Lithospermeae</taxon>
        <taxon>Lithospermum</taxon>
    </lineage>
</organism>
<sequence length="179" mass="19429">MVISKKITLQSIIVLLLLRLLSLHVSSAQNTPDEVIKAHNVFRTQAGVPPAQWNATVAAFAMDYASKHRAATCELEHSTLPFAESIAEGGLDFTIVDAVKGFAEEMKFYDKKTKQCKGGECGHYTNIIAHDSTQIGCARIPCKNGEGVLIFCDYYGPGWPCPIVPPGNPKAYTPEGVGY</sequence>
<proteinExistence type="predicted"/>
<feature type="domain" description="SCP" evidence="2">
    <location>
        <begin position="30"/>
        <end position="162"/>
    </location>
</feature>